<feature type="domain" description="MacB-like periplasmic core" evidence="2">
    <location>
        <begin position="64"/>
        <end position="145"/>
    </location>
</feature>
<protein>
    <submittedName>
        <fullName evidence="3">MacB-like core domain-containing protein</fullName>
    </submittedName>
</protein>
<gene>
    <name evidence="3" type="ORF">SAMN02745135_00494</name>
</gene>
<name>A0A1M5S7W0_9FIRM</name>
<evidence type="ECO:0000256" key="1">
    <source>
        <dbReference type="SAM" id="Phobius"/>
    </source>
</evidence>
<dbReference type="AlphaFoldDB" id="A0A1M5S7W0"/>
<accession>A0A1M5S7W0</accession>
<dbReference type="Proteomes" id="UP000183967">
    <property type="component" value="Unassembled WGS sequence"/>
</dbReference>
<reference evidence="4" key="1">
    <citation type="submission" date="2016-11" db="EMBL/GenBank/DDBJ databases">
        <authorList>
            <person name="Varghese N."/>
            <person name="Submissions S."/>
        </authorList>
    </citation>
    <scope>NUCLEOTIDE SEQUENCE [LARGE SCALE GENOMIC DNA]</scope>
    <source>
        <strain evidence="4">DSM 13643</strain>
    </source>
</reference>
<keyword evidence="4" id="KW-1185">Reference proteome</keyword>
<feature type="transmembrane region" description="Helical" evidence="1">
    <location>
        <begin position="321"/>
        <end position="341"/>
    </location>
</feature>
<proteinExistence type="predicted"/>
<evidence type="ECO:0000313" key="4">
    <source>
        <dbReference type="Proteomes" id="UP000183967"/>
    </source>
</evidence>
<feature type="transmembrane region" description="Helical" evidence="1">
    <location>
        <begin position="258"/>
        <end position="278"/>
    </location>
</feature>
<dbReference type="RefSeq" id="WP_073195134.1">
    <property type="nucleotide sequence ID" value="NZ_FQXO01000010.1"/>
</dbReference>
<keyword evidence="1" id="KW-1133">Transmembrane helix</keyword>
<keyword evidence="1" id="KW-0812">Transmembrane</keyword>
<dbReference type="Pfam" id="PF12704">
    <property type="entry name" value="MacB_PCD"/>
    <property type="match status" value="1"/>
</dbReference>
<dbReference type="OrthoDB" id="1948911at2"/>
<organism evidence="3 4">
    <name type="scientific">Caloranaerobacter azorensis DSM 13643</name>
    <dbReference type="NCBI Taxonomy" id="1121264"/>
    <lineage>
        <taxon>Bacteria</taxon>
        <taxon>Bacillati</taxon>
        <taxon>Bacillota</taxon>
        <taxon>Tissierellia</taxon>
        <taxon>Tissierellales</taxon>
        <taxon>Thermohalobacteraceae</taxon>
        <taxon>Caloranaerobacter</taxon>
    </lineage>
</organism>
<evidence type="ECO:0000313" key="3">
    <source>
        <dbReference type="EMBL" id="SHH34535.1"/>
    </source>
</evidence>
<dbReference type="InterPro" id="IPR025857">
    <property type="entry name" value="MacB_PCD"/>
</dbReference>
<sequence length="347" mass="41103">MGVRKIILLALIIVLSFSSYMYLKEKYNPTAVEIRFRGDLRNEEFRKIKKMLYLNVYSINYSMKYRQHKLIMTTGMDTQIIDIPIIHGEFITDSERRVAVVGDKVADFYFKTENAVGKKIKVFENEYEVIGIIKNSNVIYIPFDEKLFGLDWEKKIVRYVSYDKELFYLHLKVNKVVSQLSVLGLDVQDIVVYKEKIYGYINVIIFVALYILFNFIVKIYRRVKKQTIVLFQGYMEKRRIKEWYEYVLEMKNNILKTLAYSILLVFMIVGIFKTIPYLTISPSSIPDNIFSLYSILSVFKYKYDNFILHLNNGYSEIMIDIIKINIIFLLTIIGILLNMVFRKANSR</sequence>
<keyword evidence="1" id="KW-0472">Membrane</keyword>
<feature type="transmembrane region" description="Helical" evidence="1">
    <location>
        <begin position="197"/>
        <end position="217"/>
    </location>
</feature>
<evidence type="ECO:0000259" key="2">
    <source>
        <dbReference type="Pfam" id="PF12704"/>
    </source>
</evidence>
<dbReference type="EMBL" id="FQXO01000010">
    <property type="protein sequence ID" value="SHH34535.1"/>
    <property type="molecule type" value="Genomic_DNA"/>
</dbReference>